<sequence>MNRGLLLNGVNGVGKSTMIGAIGGVLTSAGLVTAVVDTDDLAQFGPPPPSGSALRNGFYDRLKCANLAAVWPNYRALGAEYIVVSTGIDSAAMRDEFANSLGDCEVQLVRLVAPTELVRARLRGRDTGALLDRQLAQLTEQEALLDAAGLEDFTVVNDVRPIPEVAREIVVRAGWIQPVGESEYANASR</sequence>
<comment type="caution">
    <text evidence="1">The sequence shown here is derived from an EMBL/GenBank/DDBJ whole genome shotgun (WGS) entry which is preliminary data.</text>
</comment>
<keyword evidence="2" id="KW-1185">Reference proteome</keyword>
<dbReference type="SUPFAM" id="SSF52540">
    <property type="entry name" value="P-loop containing nucleoside triphosphate hydrolases"/>
    <property type="match status" value="1"/>
</dbReference>
<organism evidence="1 2">
    <name type="scientific">Actinopolymorpha pittospori</name>
    <dbReference type="NCBI Taxonomy" id="648752"/>
    <lineage>
        <taxon>Bacteria</taxon>
        <taxon>Bacillati</taxon>
        <taxon>Actinomycetota</taxon>
        <taxon>Actinomycetes</taxon>
        <taxon>Propionibacteriales</taxon>
        <taxon>Actinopolymorphaceae</taxon>
        <taxon>Actinopolymorpha</taxon>
    </lineage>
</organism>
<dbReference type="RefSeq" id="WP_192755869.1">
    <property type="nucleotide sequence ID" value="NZ_BAABJL010000239.1"/>
</dbReference>
<dbReference type="AlphaFoldDB" id="A0A927N5R3"/>
<evidence type="ECO:0000313" key="1">
    <source>
        <dbReference type="EMBL" id="MBE1612911.1"/>
    </source>
</evidence>
<keyword evidence="1" id="KW-0547">Nucleotide-binding</keyword>
<dbReference type="InterPro" id="IPR027417">
    <property type="entry name" value="P-loop_NTPase"/>
</dbReference>
<proteinExistence type="predicted"/>
<keyword evidence="1" id="KW-0067">ATP-binding</keyword>
<dbReference type="GO" id="GO:0005524">
    <property type="term" value="F:ATP binding"/>
    <property type="evidence" value="ECO:0007669"/>
    <property type="project" value="UniProtKB-KW"/>
</dbReference>
<dbReference type="Gene3D" id="3.40.50.300">
    <property type="entry name" value="P-loop containing nucleotide triphosphate hydrolases"/>
    <property type="match status" value="1"/>
</dbReference>
<reference evidence="1" key="1">
    <citation type="submission" date="2020-10" db="EMBL/GenBank/DDBJ databases">
        <title>Sequencing the genomes of 1000 actinobacteria strains.</title>
        <authorList>
            <person name="Klenk H.-P."/>
        </authorList>
    </citation>
    <scope>NUCLEOTIDE SEQUENCE</scope>
    <source>
        <strain evidence="1">DSM 45354</strain>
    </source>
</reference>
<dbReference type="Proteomes" id="UP000638648">
    <property type="component" value="Unassembled WGS sequence"/>
</dbReference>
<evidence type="ECO:0000313" key="2">
    <source>
        <dbReference type="Proteomes" id="UP000638648"/>
    </source>
</evidence>
<protein>
    <submittedName>
        <fullName evidence="1">Energy-coupling factor transporter ATP-binding protein EcfA2</fullName>
    </submittedName>
</protein>
<gene>
    <name evidence="1" type="ORF">HEB94_009759</name>
</gene>
<name>A0A927N5R3_9ACTN</name>
<accession>A0A927N5R3</accession>
<dbReference type="EMBL" id="JADBEM010000001">
    <property type="protein sequence ID" value="MBE1612911.1"/>
    <property type="molecule type" value="Genomic_DNA"/>
</dbReference>